<keyword evidence="4" id="KW-1185">Reference proteome</keyword>
<dbReference type="RefSeq" id="XP_033663832.1">
    <property type="nucleotide sequence ID" value="XM_033808275.1"/>
</dbReference>
<evidence type="ECO:0000256" key="1">
    <source>
        <dbReference type="SAM" id="MobiDB-lite"/>
    </source>
</evidence>
<gene>
    <name evidence="3" type="ORF">M409DRAFT_26796</name>
</gene>
<accession>A0A6A6C7W6</accession>
<feature type="region of interest" description="Disordered" evidence="1">
    <location>
        <begin position="105"/>
        <end position="128"/>
    </location>
</feature>
<name>A0A6A6C7W6_ZASCE</name>
<evidence type="ECO:0000313" key="3">
    <source>
        <dbReference type="EMBL" id="KAF2162943.1"/>
    </source>
</evidence>
<proteinExistence type="predicted"/>
<sequence>MGATSAASGPQPTIIVGVILGLAMIFIAFCIGLYKYLEKRRTLRAVVKQDVEAQEQQTQNQPAWREVFLLSKVRPGALLTRNKQTGTPRDGEVSIVVLDSSTQAHTAVPAIPSQPQPGPQTRMQTIPE</sequence>
<organism evidence="3 4">
    <name type="scientific">Zasmidium cellare ATCC 36951</name>
    <dbReference type="NCBI Taxonomy" id="1080233"/>
    <lineage>
        <taxon>Eukaryota</taxon>
        <taxon>Fungi</taxon>
        <taxon>Dikarya</taxon>
        <taxon>Ascomycota</taxon>
        <taxon>Pezizomycotina</taxon>
        <taxon>Dothideomycetes</taxon>
        <taxon>Dothideomycetidae</taxon>
        <taxon>Mycosphaerellales</taxon>
        <taxon>Mycosphaerellaceae</taxon>
        <taxon>Zasmidium</taxon>
    </lineage>
</organism>
<keyword evidence="2" id="KW-0812">Transmembrane</keyword>
<feature type="transmembrane region" description="Helical" evidence="2">
    <location>
        <begin position="14"/>
        <end position="34"/>
    </location>
</feature>
<dbReference type="GeneID" id="54561547"/>
<dbReference type="AlphaFoldDB" id="A0A6A6C7W6"/>
<dbReference type="Proteomes" id="UP000799537">
    <property type="component" value="Unassembled WGS sequence"/>
</dbReference>
<evidence type="ECO:0000313" key="4">
    <source>
        <dbReference type="Proteomes" id="UP000799537"/>
    </source>
</evidence>
<keyword evidence="2" id="KW-0472">Membrane</keyword>
<protein>
    <submittedName>
        <fullName evidence="3">Uncharacterized protein</fullName>
    </submittedName>
</protein>
<reference evidence="3" key="1">
    <citation type="journal article" date="2020" name="Stud. Mycol.">
        <title>101 Dothideomycetes genomes: a test case for predicting lifestyles and emergence of pathogens.</title>
        <authorList>
            <person name="Haridas S."/>
            <person name="Albert R."/>
            <person name="Binder M."/>
            <person name="Bloem J."/>
            <person name="Labutti K."/>
            <person name="Salamov A."/>
            <person name="Andreopoulos B."/>
            <person name="Baker S."/>
            <person name="Barry K."/>
            <person name="Bills G."/>
            <person name="Bluhm B."/>
            <person name="Cannon C."/>
            <person name="Castanera R."/>
            <person name="Culley D."/>
            <person name="Daum C."/>
            <person name="Ezra D."/>
            <person name="Gonzalez J."/>
            <person name="Henrissat B."/>
            <person name="Kuo A."/>
            <person name="Liang C."/>
            <person name="Lipzen A."/>
            <person name="Lutzoni F."/>
            <person name="Magnuson J."/>
            <person name="Mondo S."/>
            <person name="Nolan M."/>
            <person name="Ohm R."/>
            <person name="Pangilinan J."/>
            <person name="Park H.-J."/>
            <person name="Ramirez L."/>
            <person name="Alfaro M."/>
            <person name="Sun H."/>
            <person name="Tritt A."/>
            <person name="Yoshinaga Y."/>
            <person name="Zwiers L.-H."/>
            <person name="Turgeon B."/>
            <person name="Goodwin S."/>
            <person name="Spatafora J."/>
            <person name="Crous P."/>
            <person name="Grigoriev I."/>
        </authorList>
    </citation>
    <scope>NUCLEOTIDE SEQUENCE</scope>
    <source>
        <strain evidence="3">ATCC 36951</strain>
    </source>
</reference>
<keyword evidence="2" id="KW-1133">Transmembrane helix</keyword>
<evidence type="ECO:0000256" key="2">
    <source>
        <dbReference type="SAM" id="Phobius"/>
    </source>
</evidence>
<dbReference type="EMBL" id="ML993611">
    <property type="protein sequence ID" value="KAF2162943.1"/>
    <property type="molecule type" value="Genomic_DNA"/>
</dbReference>
<feature type="compositionally biased region" description="Polar residues" evidence="1">
    <location>
        <begin position="119"/>
        <end position="128"/>
    </location>
</feature>